<feature type="transmembrane region" description="Helical" evidence="1">
    <location>
        <begin position="132"/>
        <end position="150"/>
    </location>
</feature>
<name>A0A7W8D3N6_9GAMM</name>
<keyword evidence="3" id="KW-1185">Reference proteome</keyword>
<evidence type="ECO:0008006" key="4">
    <source>
        <dbReference type="Google" id="ProtNLM"/>
    </source>
</evidence>
<feature type="transmembrane region" description="Helical" evidence="1">
    <location>
        <begin position="230"/>
        <end position="250"/>
    </location>
</feature>
<feature type="transmembrane region" description="Helical" evidence="1">
    <location>
        <begin position="27"/>
        <end position="45"/>
    </location>
</feature>
<evidence type="ECO:0000313" key="2">
    <source>
        <dbReference type="EMBL" id="MBB5207299.1"/>
    </source>
</evidence>
<dbReference type="Proteomes" id="UP000521199">
    <property type="component" value="Unassembled WGS sequence"/>
</dbReference>
<feature type="transmembrane region" description="Helical" evidence="1">
    <location>
        <begin position="313"/>
        <end position="331"/>
    </location>
</feature>
<feature type="transmembrane region" description="Helical" evidence="1">
    <location>
        <begin position="388"/>
        <end position="410"/>
    </location>
</feature>
<dbReference type="AlphaFoldDB" id="A0A7W8D3N6"/>
<feature type="transmembrane region" description="Helical" evidence="1">
    <location>
        <begin position="98"/>
        <end position="120"/>
    </location>
</feature>
<reference evidence="2 3" key="1">
    <citation type="submission" date="2020-08" db="EMBL/GenBank/DDBJ databases">
        <title>Genomic Encyclopedia of Type Strains, Phase IV (KMG-IV): sequencing the most valuable type-strain genomes for metagenomic binning, comparative biology and taxonomic classification.</title>
        <authorList>
            <person name="Goeker M."/>
        </authorList>
    </citation>
    <scope>NUCLEOTIDE SEQUENCE [LARGE SCALE GENOMIC DNA]</scope>
    <source>
        <strain evidence="2 3">DSM 24163</strain>
    </source>
</reference>
<evidence type="ECO:0000256" key="1">
    <source>
        <dbReference type="SAM" id="Phobius"/>
    </source>
</evidence>
<keyword evidence="1" id="KW-1133">Transmembrane helix</keyword>
<protein>
    <recommendedName>
        <fullName evidence="4">DUF2029 domain-containing protein</fullName>
    </recommendedName>
</protein>
<organism evidence="2 3">
    <name type="scientific">Chiayiivirga flava</name>
    <dbReference type="NCBI Taxonomy" id="659595"/>
    <lineage>
        <taxon>Bacteria</taxon>
        <taxon>Pseudomonadati</taxon>
        <taxon>Pseudomonadota</taxon>
        <taxon>Gammaproteobacteria</taxon>
        <taxon>Lysobacterales</taxon>
        <taxon>Lysobacteraceae</taxon>
        <taxon>Chiayiivirga</taxon>
    </lineage>
</organism>
<sequence length="583" mass="62811">MPNAVPPRVDAPQRATGPRVAAPRLDAALFLLGPLAVGALALWLGQSTSWDLRNYHWYNAYALLHGRMGFDMAVAHHATFYNPLIDLPLWFVASHVPGWAAALGLGLVQGLNFSVLYLIGRDTLTLPDPARRTVAALLALLGITGGYALTLTGSPHYDNVTSVAVLGALWLLLRERESLACGGGARTLCLAGALVGAAVGLKLPTAPFGLAILAAAVTAAFGWRGRLRALLLCGGAAFVAFALATGWWFFVLWRETGNPVFPYFNDIIGSTLILDASYRDTRFLPATLTDALLFPFRASLDWRVSADGPLTDWRIAFAYALVPLGALALWWRGRRVRLASDSALAGTQASNAKTVDAPAADRPVANSPVFDATFDVEAAFVAPDAMRIAFWFAAVGYASWLAVFAIYRYLVPLEMLAPWLIVAAIGAIPLPRGVRAAACVLALLGVLALTPLPHDPRPAFASRMVDVQVPPIARPDHTLALMTGVEPMAFVIPAFPPQIAFLRIDGYLVGPGADTPYLRRMRERIAAAQRSGDDVFVLFTPSERERSETSLHQLRLRRGDDCTPVSSNLLAEPLQWCRVLSAP</sequence>
<keyword evidence="1" id="KW-0472">Membrane</keyword>
<accession>A0A7W8D3N6</accession>
<keyword evidence="1" id="KW-0812">Transmembrane</keyword>
<proteinExistence type="predicted"/>
<gene>
    <name evidence="2" type="ORF">HNQ52_000815</name>
</gene>
<feature type="transmembrane region" description="Helical" evidence="1">
    <location>
        <begin position="205"/>
        <end position="223"/>
    </location>
</feature>
<comment type="caution">
    <text evidence="2">The sequence shown here is derived from an EMBL/GenBank/DDBJ whole genome shotgun (WGS) entry which is preliminary data.</text>
</comment>
<dbReference type="EMBL" id="JACHHP010000001">
    <property type="protein sequence ID" value="MBB5207299.1"/>
    <property type="molecule type" value="Genomic_DNA"/>
</dbReference>
<evidence type="ECO:0000313" key="3">
    <source>
        <dbReference type="Proteomes" id="UP000521199"/>
    </source>
</evidence>
<dbReference type="RefSeq" id="WP_183959813.1">
    <property type="nucleotide sequence ID" value="NZ_JACHHP010000001.1"/>
</dbReference>